<dbReference type="SUPFAM" id="SSF51126">
    <property type="entry name" value="Pectin lyase-like"/>
    <property type="match status" value="1"/>
</dbReference>
<evidence type="ECO:0000256" key="4">
    <source>
        <dbReference type="ARBA" id="ARBA00012272"/>
    </source>
</evidence>
<evidence type="ECO:0000256" key="9">
    <source>
        <dbReference type="RuleBase" id="RU361173"/>
    </source>
</evidence>
<dbReference type="InterPro" id="IPR012334">
    <property type="entry name" value="Pectin_lyas_fold"/>
</dbReference>
<feature type="domain" description="Pectate lyase" evidence="11">
    <location>
        <begin position="82"/>
        <end position="266"/>
    </location>
</feature>
<evidence type="ECO:0000256" key="5">
    <source>
        <dbReference type="ARBA" id="ARBA00022723"/>
    </source>
</evidence>
<keyword evidence="5" id="KW-0479">Metal-binding</keyword>
<keyword evidence="9" id="KW-0624">Polysaccharide degradation</keyword>
<dbReference type="EC" id="4.2.2.2" evidence="4"/>
<dbReference type="PANTHER" id="PTHR31683">
    <property type="entry name" value="PECTATE LYASE 18-RELATED"/>
    <property type="match status" value="1"/>
</dbReference>
<evidence type="ECO:0000256" key="1">
    <source>
        <dbReference type="ARBA" id="ARBA00000695"/>
    </source>
</evidence>
<evidence type="ECO:0000256" key="10">
    <source>
        <dbReference type="SAM" id="MobiDB-lite"/>
    </source>
</evidence>
<evidence type="ECO:0000256" key="3">
    <source>
        <dbReference type="ARBA" id="ARBA00005220"/>
    </source>
</evidence>
<proteinExistence type="inferred from homology"/>
<dbReference type="PRINTS" id="PR00807">
    <property type="entry name" value="AMBALLERGEN"/>
</dbReference>
<keyword evidence="13" id="KW-1185">Reference proteome</keyword>
<dbReference type="UniPathway" id="UPA00545">
    <property type="reaction ID" value="UER00824"/>
</dbReference>
<comment type="similarity">
    <text evidence="9">Belongs to the polysaccharide lyase 1 family.</text>
</comment>
<comment type="subcellular location">
    <subcellularLocation>
        <location evidence="9">Secreted</location>
    </subcellularLocation>
</comment>
<dbReference type="InterPro" id="IPR002022">
    <property type="entry name" value="Pec_lyase"/>
</dbReference>
<evidence type="ECO:0000256" key="6">
    <source>
        <dbReference type="ARBA" id="ARBA00022729"/>
    </source>
</evidence>
<dbReference type="EMBL" id="PYAL01000001">
    <property type="protein sequence ID" value="RXN93417.1"/>
    <property type="molecule type" value="Genomic_DNA"/>
</dbReference>
<dbReference type="OrthoDB" id="8660908at2"/>
<comment type="caution">
    <text evidence="12">The sequence shown here is derived from an EMBL/GenBank/DDBJ whole genome shotgun (WGS) entry which is preliminary data.</text>
</comment>
<dbReference type="InterPro" id="IPR011050">
    <property type="entry name" value="Pectin_lyase_fold/virulence"/>
</dbReference>
<dbReference type="RefSeq" id="WP_129149373.1">
    <property type="nucleotide sequence ID" value="NZ_JBHSDO010000016.1"/>
</dbReference>
<feature type="compositionally biased region" description="Polar residues" evidence="10">
    <location>
        <begin position="374"/>
        <end position="385"/>
    </location>
</feature>
<evidence type="ECO:0000256" key="8">
    <source>
        <dbReference type="ARBA" id="ARBA00023239"/>
    </source>
</evidence>
<dbReference type="PANTHER" id="PTHR31683:SF18">
    <property type="entry name" value="PECTATE LYASE 21-RELATED"/>
    <property type="match status" value="1"/>
</dbReference>
<evidence type="ECO:0000259" key="11">
    <source>
        <dbReference type="SMART" id="SM00656"/>
    </source>
</evidence>
<dbReference type="InterPro" id="IPR018082">
    <property type="entry name" value="AmbAllergen"/>
</dbReference>
<reference evidence="12 13" key="1">
    <citation type="journal article" date="2017" name="Int. J. Syst. Evol. Microbiol.">
        <title>Achromobacter aloeverae sp. nov., isolated from the root of Aloe vera (L.) Burm.f.</title>
        <authorList>
            <person name="Kuncharoen N."/>
            <person name="Muramatsu Y."/>
            <person name="Shibata C."/>
            <person name="Kamakura Y."/>
            <person name="Nakagawa Y."/>
            <person name="Tanasupawat S."/>
        </authorList>
    </citation>
    <scope>NUCLEOTIDE SEQUENCE [LARGE SCALE GENOMIC DNA]</scope>
    <source>
        <strain evidence="12 13">AVA-1</strain>
    </source>
</reference>
<keyword evidence="7" id="KW-0106">Calcium</keyword>
<dbReference type="GO" id="GO:0045490">
    <property type="term" value="P:pectin catabolic process"/>
    <property type="evidence" value="ECO:0007669"/>
    <property type="project" value="UniProtKB-UniPathway"/>
</dbReference>
<dbReference type="Gene3D" id="2.160.20.10">
    <property type="entry name" value="Single-stranded right-handed beta-helix, Pectin lyase-like"/>
    <property type="match status" value="1"/>
</dbReference>
<evidence type="ECO:0000313" key="13">
    <source>
        <dbReference type="Proteomes" id="UP000290849"/>
    </source>
</evidence>
<keyword evidence="6" id="KW-0732">Signal</keyword>
<organism evidence="12 13">
    <name type="scientific">Achromobacter aloeverae</name>
    <dbReference type="NCBI Taxonomy" id="1750518"/>
    <lineage>
        <taxon>Bacteria</taxon>
        <taxon>Pseudomonadati</taxon>
        <taxon>Pseudomonadota</taxon>
        <taxon>Betaproteobacteria</taxon>
        <taxon>Burkholderiales</taxon>
        <taxon>Alcaligenaceae</taxon>
        <taxon>Achromobacter</taxon>
    </lineage>
</organism>
<keyword evidence="9" id="KW-0119">Carbohydrate metabolism</keyword>
<dbReference type="Pfam" id="PF00544">
    <property type="entry name" value="Pectate_lyase_4"/>
    <property type="match status" value="1"/>
</dbReference>
<dbReference type="GO" id="GO:0005576">
    <property type="term" value="C:extracellular region"/>
    <property type="evidence" value="ECO:0007669"/>
    <property type="project" value="UniProtKB-SubCell"/>
</dbReference>
<dbReference type="AlphaFoldDB" id="A0A4Q1HRG7"/>
<keyword evidence="8 9" id="KW-0456">Lyase</keyword>
<sequence length="393" mass="43310">MTPAIVTAATAAATDATCPTARLDCPFVADLLKQREGYGRNAKGGVDGPVVVVSSNADDGPGSLRDALRHARGPTWIRFASDMTINLNSQLRVPSHVTIDGRGHAVTLMGDGLGIYGADSVIITHLTINGQLRNFSQAVNVANGSKNVWVDHMDLSRFGDRLLNVKNGSTDVTVSWTKFHNHDKVMLLNNLTSKNLFANYDRDAIARVTLHHNYFVDTVQRNPRAQFGTFHLYNNLLQDWDFYGMSFGLEARALVEGNIYDNAVQRQCKEPDEFPTVEGVKVNYCKYIPSAAARSALNNGEADGKRYADTRAKYQYRHDDKAFLVVRDNLYLRDAKPVLQDYQADKVPPVPYCYAYQAPSPAVADEIRRYAGNTAGTPALPNQSRCPPGGGQR</sequence>
<evidence type="ECO:0000256" key="7">
    <source>
        <dbReference type="ARBA" id="ARBA00022837"/>
    </source>
</evidence>
<dbReference type="InterPro" id="IPR045032">
    <property type="entry name" value="PEL"/>
</dbReference>
<dbReference type="SMART" id="SM00656">
    <property type="entry name" value="Amb_all"/>
    <property type="match status" value="1"/>
</dbReference>
<evidence type="ECO:0000256" key="2">
    <source>
        <dbReference type="ARBA" id="ARBA00001913"/>
    </source>
</evidence>
<accession>A0A4Q1HRG7</accession>
<feature type="region of interest" description="Disordered" evidence="10">
    <location>
        <begin position="373"/>
        <end position="393"/>
    </location>
</feature>
<comment type="pathway">
    <text evidence="3">Glycan metabolism; pectin degradation; 2-dehydro-3-deoxy-D-gluconate from pectin: step 2/5.</text>
</comment>
<comment type="cofactor">
    <cofactor evidence="2">
        <name>Ca(2+)</name>
        <dbReference type="ChEBI" id="CHEBI:29108"/>
    </cofactor>
</comment>
<dbReference type="GO" id="GO:0030570">
    <property type="term" value="F:pectate lyase activity"/>
    <property type="evidence" value="ECO:0007669"/>
    <property type="project" value="UniProtKB-EC"/>
</dbReference>
<name>A0A4Q1HRG7_9BURK</name>
<dbReference type="Proteomes" id="UP000290849">
    <property type="component" value="Unassembled WGS sequence"/>
</dbReference>
<evidence type="ECO:0000313" key="12">
    <source>
        <dbReference type="EMBL" id="RXN93417.1"/>
    </source>
</evidence>
<keyword evidence="9" id="KW-0964">Secreted</keyword>
<protein>
    <recommendedName>
        <fullName evidence="4">pectate lyase</fullName>
        <ecNumber evidence="4">4.2.2.2</ecNumber>
    </recommendedName>
</protein>
<dbReference type="GO" id="GO:0046872">
    <property type="term" value="F:metal ion binding"/>
    <property type="evidence" value="ECO:0007669"/>
    <property type="project" value="UniProtKB-KW"/>
</dbReference>
<gene>
    <name evidence="12" type="ORF">C7R54_00335</name>
</gene>
<comment type="catalytic activity">
    <reaction evidence="1">
        <text>Eliminative cleavage of (1-&gt;4)-alpha-D-galacturonan to give oligosaccharides with 4-deoxy-alpha-D-galact-4-enuronosyl groups at their non-reducing ends.</text>
        <dbReference type="EC" id="4.2.2.2"/>
    </reaction>
</comment>